<evidence type="ECO:0000259" key="2">
    <source>
        <dbReference type="PROSITE" id="PS50033"/>
    </source>
</evidence>
<evidence type="ECO:0000256" key="1">
    <source>
        <dbReference type="SAM" id="MobiDB-lite"/>
    </source>
</evidence>
<gene>
    <name evidence="3" type="ORF">FCALED_LOCUS8054</name>
</gene>
<feature type="region of interest" description="Disordered" evidence="1">
    <location>
        <begin position="104"/>
        <end position="123"/>
    </location>
</feature>
<dbReference type="CDD" id="cd02958">
    <property type="entry name" value="UAS"/>
    <property type="match status" value="1"/>
</dbReference>
<sequence length="446" mass="50376">MNDEAALIRKFCSVTNTSHEVALNYLMVSDGNVEQAISLYLESGGADLSDAFGAALTSTSPQLSPSRATSTDTGKTSTFDSDAELAKAIAQEDSTIRPPIAPKRDILVGDQDNGRDGGMIRRDVPRTRRSRDYTHRNFAGDVIPHRIVSSEATRLADLFSPPFDIIHKENFEKTRIIARNDGKWLMVDIQNIKEFSSQLLNRDLWTDKTVKDVIRAHFLFLQYNSDSPDGQQYINFYPIENYPHIAIIDPRTGERVKVWSTQTEPTEFLIGVTDFLERYSLTDPMKPTSTPKKPLSEMSEEEQLRAAMEESLNYNNKNVEVQTSKQIDFASESDDDMEIENVTEVDSIPEEPVSTFDTIQPVEREEAQGPTSAMIKFRLADGQTIIRRFEKLDPVRYLFEFIKATVPNLKNQQFELVCHRNNLINHVDETVEAAGLSNSLVNVNNS</sequence>
<accession>A0A9N9G987</accession>
<dbReference type="SMART" id="SM00594">
    <property type="entry name" value="UAS"/>
    <property type="match status" value="1"/>
</dbReference>
<dbReference type="PANTHER" id="PTHR23322">
    <property type="entry name" value="FAS-ASSOCIATED PROTEIN"/>
    <property type="match status" value="1"/>
</dbReference>
<dbReference type="Pfam" id="PF13899">
    <property type="entry name" value="Thioredoxin_7"/>
    <property type="match status" value="1"/>
</dbReference>
<dbReference type="InterPro" id="IPR009060">
    <property type="entry name" value="UBA-like_sf"/>
</dbReference>
<reference evidence="3" key="1">
    <citation type="submission" date="2021-06" db="EMBL/GenBank/DDBJ databases">
        <authorList>
            <person name="Kallberg Y."/>
            <person name="Tangrot J."/>
            <person name="Rosling A."/>
        </authorList>
    </citation>
    <scope>NUCLEOTIDE SEQUENCE</scope>
    <source>
        <strain evidence="3">UK204</strain>
    </source>
</reference>
<dbReference type="AlphaFoldDB" id="A0A9N9G987"/>
<evidence type="ECO:0000313" key="4">
    <source>
        <dbReference type="Proteomes" id="UP000789570"/>
    </source>
</evidence>
<dbReference type="InterPro" id="IPR003903">
    <property type="entry name" value="UIM_dom"/>
</dbReference>
<dbReference type="InterPro" id="IPR036249">
    <property type="entry name" value="Thioredoxin-like_sf"/>
</dbReference>
<proteinExistence type="predicted"/>
<dbReference type="Gene3D" id="3.10.20.90">
    <property type="entry name" value="Phosphatidylinositol 3-kinase Catalytic Subunit, Chain A, domain 1"/>
    <property type="match status" value="1"/>
</dbReference>
<name>A0A9N9G987_9GLOM</name>
<dbReference type="InterPro" id="IPR001012">
    <property type="entry name" value="UBX_dom"/>
</dbReference>
<dbReference type="Gene3D" id="3.40.30.10">
    <property type="entry name" value="Glutaredoxin"/>
    <property type="match status" value="1"/>
</dbReference>
<dbReference type="PANTHER" id="PTHR23322:SF6">
    <property type="entry name" value="UBX DOMAIN-CONTAINING PROTEIN 7"/>
    <property type="match status" value="1"/>
</dbReference>
<dbReference type="GO" id="GO:0043161">
    <property type="term" value="P:proteasome-mediated ubiquitin-dependent protein catabolic process"/>
    <property type="evidence" value="ECO:0007669"/>
    <property type="project" value="TreeGrafter"/>
</dbReference>
<dbReference type="GO" id="GO:0005634">
    <property type="term" value="C:nucleus"/>
    <property type="evidence" value="ECO:0007669"/>
    <property type="project" value="TreeGrafter"/>
</dbReference>
<dbReference type="InterPro" id="IPR050730">
    <property type="entry name" value="UBX_domain-protein"/>
</dbReference>
<dbReference type="SUPFAM" id="SSF46934">
    <property type="entry name" value="UBA-like"/>
    <property type="match status" value="1"/>
</dbReference>
<dbReference type="Pfam" id="PF00789">
    <property type="entry name" value="UBX"/>
    <property type="match status" value="1"/>
</dbReference>
<comment type="caution">
    <text evidence="3">The sequence shown here is derived from an EMBL/GenBank/DDBJ whole genome shotgun (WGS) entry which is preliminary data.</text>
</comment>
<dbReference type="SUPFAM" id="SSF52833">
    <property type="entry name" value="Thioredoxin-like"/>
    <property type="match status" value="1"/>
</dbReference>
<organism evidence="3 4">
    <name type="scientific">Funneliformis caledonium</name>
    <dbReference type="NCBI Taxonomy" id="1117310"/>
    <lineage>
        <taxon>Eukaryota</taxon>
        <taxon>Fungi</taxon>
        <taxon>Fungi incertae sedis</taxon>
        <taxon>Mucoromycota</taxon>
        <taxon>Glomeromycotina</taxon>
        <taxon>Glomeromycetes</taxon>
        <taxon>Glomerales</taxon>
        <taxon>Glomeraceae</taxon>
        <taxon>Funneliformis</taxon>
    </lineage>
</organism>
<dbReference type="PROSITE" id="PS50330">
    <property type="entry name" value="UIM"/>
    <property type="match status" value="1"/>
</dbReference>
<evidence type="ECO:0000313" key="3">
    <source>
        <dbReference type="EMBL" id="CAG8590224.1"/>
    </source>
</evidence>
<feature type="domain" description="UBX" evidence="2">
    <location>
        <begin position="368"/>
        <end position="444"/>
    </location>
</feature>
<dbReference type="EMBL" id="CAJVPQ010002269">
    <property type="protein sequence ID" value="CAG8590224.1"/>
    <property type="molecule type" value="Genomic_DNA"/>
</dbReference>
<keyword evidence="4" id="KW-1185">Reference proteome</keyword>
<dbReference type="InterPro" id="IPR006577">
    <property type="entry name" value="UAS"/>
</dbReference>
<dbReference type="InterPro" id="IPR029071">
    <property type="entry name" value="Ubiquitin-like_domsf"/>
</dbReference>
<dbReference type="PROSITE" id="PS50033">
    <property type="entry name" value="UBX"/>
    <property type="match status" value="1"/>
</dbReference>
<feature type="region of interest" description="Disordered" evidence="1">
    <location>
        <begin position="57"/>
        <end position="77"/>
    </location>
</feature>
<dbReference type="CDD" id="cd01767">
    <property type="entry name" value="UBX"/>
    <property type="match status" value="1"/>
</dbReference>
<dbReference type="GO" id="GO:0043130">
    <property type="term" value="F:ubiquitin binding"/>
    <property type="evidence" value="ECO:0007669"/>
    <property type="project" value="TreeGrafter"/>
</dbReference>
<dbReference type="Pfam" id="PF14555">
    <property type="entry name" value="UBA_4"/>
    <property type="match status" value="1"/>
</dbReference>
<dbReference type="OrthoDB" id="270602at2759"/>
<dbReference type="SUPFAM" id="SSF54236">
    <property type="entry name" value="Ubiquitin-like"/>
    <property type="match status" value="1"/>
</dbReference>
<protein>
    <submittedName>
        <fullName evidence="3">7691_t:CDS:1</fullName>
    </submittedName>
</protein>
<dbReference type="Gene3D" id="1.10.8.10">
    <property type="entry name" value="DNA helicase RuvA subunit, C-terminal domain"/>
    <property type="match status" value="1"/>
</dbReference>
<dbReference type="CDD" id="cd14273">
    <property type="entry name" value="UBA_TAP-C_like"/>
    <property type="match status" value="1"/>
</dbReference>
<dbReference type="Proteomes" id="UP000789570">
    <property type="component" value="Unassembled WGS sequence"/>
</dbReference>